<dbReference type="SUPFAM" id="SSF53271">
    <property type="entry name" value="PRTase-like"/>
    <property type="match status" value="1"/>
</dbReference>
<dbReference type="PANTHER" id="PTHR47505">
    <property type="entry name" value="DNA UTILIZATION PROTEIN YHGH"/>
    <property type="match status" value="1"/>
</dbReference>
<name>A0A3R7CNK8_9LACO</name>
<dbReference type="Proteomes" id="UP000284109">
    <property type="component" value="Unassembled WGS sequence"/>
</dbReference>
<dbReference type="Gene3D" id="3.40.50.2020">
    <property type="match status" value="1"/>
</dbReference>
<dbReference type="AlphaFoldDB" id="A0A3R7CNK8"/>
<evidence type="ECO:0000256" key="1">
    <source>
        <dbReference type="ARBA" id="ARBA00008007"/>
    </source>
</evidence>
<sequence>MNNCLLCRDEIVHELTPQEIFACKKIKQDFLCSRCGAEFHQIKAPHCPTCFRQQDKSKQCPDCKYWQALGYHNFKHQAIFSYNLAMHDYFKRYKRYGDYVLRLVFQPYLQQVLRQWQPPFIYVPTQKNHWQQRQFDPVKGIFGDLVNLTPALIKLPTSTPQAQKNRQQRLQTPQFFDFNQNYAAILQATQVTILDDIYTTGRTIFHARDCLRQQGYQGQISSLSLAR</sequence>
<dbReference type="OrthoDB" id="9779910at2"/>
<dbReference type="InterPro" id="IPR029057">
    <property type="entry name" value="PRTase-like"/>
</dbReference>
<dbReference type="RefSeq" id="WP_118902586.1">
    <property type="nucleotide sequence ID" value="NZ_QOCR01000004.1"/>
</dbReference>
<evidence type="ECO:0000313" key="2">
    <source>
        <dbReference type="EMBL" id="RHW50144.1"/>
    </source>
</evidence>
<proteinExistence type="inferred from homology"/>
<dbReference type="EMBL" id="QOCR01000004">
    <property type="protein sequence ID" value="RHW50144.1"/>
    <property type="molecule type" value="Genomic_DNA"/>
</dbReference>
<dbReference type="PANTHER" id="PTHR47505:SF1">
    <property type="entry name" value="DNA UTILIZATION PROTEIN YHGH"/>
    <property type="match status" value="1"/>
</dbReference>
<dbReference type="InterPro" id="IPR051910">
    <property type="entry name" value="ComF/GntX_DNA_util-trans"/>
</dbReference>
<dbReference type="InterPro" id="IPR000836">
    <property type="entry name" value="PRTase_dom"/>
</dbReference>
<evidence type="ECO:0000313" key="3">
    <source>
        <dbReference type="Proteomes" id="UP000284109"/>
    </source>
</evidence>
<dbReference type="CDD" id="cd06223">
    <property type="entry name" value="PRTases_typeI"/>
    <property type="match status" value="1"/>
</dbReference>
<gene>
    <name evidence="2" type="ORF">DS831_08275</name>
</gene>
<reference evidence="2 3" key="1">
    <citation type="submission" date="2018-07" db="EMBL/GenBank/DDBJ databases">
        <title>Genome sequences of six Lactobacillus spp. isolated from bumble bee guts.</title>
        <authorList>
            <person name="Motta E.V.S."/>
            <person name="Moran N.A."/>
        </authorList>
    </citation>
    <scope>NUCLEOTIDE SEQUENCE [LARGE SCALE GENOMIC DNA]</scope>
    <source>
        <strain evidence="2 3">BI-1.1</strain>
    </source>
</reference>
<keyword evidence="3" id="KW-1185">Reference proteome</keyword>
<accession>A0A3R7CNK8</accession>
<organism evidence="2 3">
    <name type="scientific">Bombilactobacillus bombi</name>
    <dbReference type="NCBI Taxonomy" id="1303590"/>
    <lineage>
        <taxon>Bacteria</taxon>
        <taxon>Bacillati</taxon>
        <taxon>Bacillota</taxon>
        <taxon>Bacilli</taxon>
        <taxon>Lactobacillales</taxon>
        <taxon>Lactobacillaceae</taxon>
        <taxon>Bombilactobacillus</taxon>
    </lineage>
</organism>
<comment type="similarity">
    <text evidence="1">Belongs to the ComF/GntX family.</text>
</comment>
<comment type="caution">
    <text evidence="2">The sequence shown here is derived from an EMBL/GenBank/DDBJ whole genome shotgun (WGS) entry which is preliminary data.</text>
</comment>
<protein>
    <submittedName>
        <fullName evidence="2">ComF family protein</fullName>
    </submittedName>
</protein>